<reference evidence="2 3" key="1">
    <citation type="submission" date="2016-10" db="EMBL/GenBank/DDBJ databases">
        <authorList>
            <person name="de Groot N.N."/>
        </authorList>
    </citation>
    <scope>NUCLEOTIDE SEQUENCE [LARGE SCALE GENOMIC DNA]</scope>
    <source>
        <strain evidence="2 3">DSM 28129</strain>
    </source>
</reference>
<sequence>MTPEEQEELRKREERKDRLHQNYLRRKANGKQKEYEDKIKAAKKAEMDMKKNTLRAEDIQKGVFVPVSHLPKNEPTRAVLPVAVNQ</sequence>
<feature type="compositionally biased region" description="Basic and acidic residues" evidence="1">
    <location>
        <begin position="8"/>
        <end position="20"/>
    </location>
</feature>
<dbReference type="AlphaFoldDB" id="A0A1G7GV95"/>
<keyword evidence="3" id="KW-1185">Reference proteome</keyword>
<evidence type="ECO:0000313" key="3">
    <source>
        <dbReference type="Proteomes" id="UP000198972"/>
    </source>
</evidence>
<dbReference type="STRING" id="670482.SAMN04488542_103207"/>
<evidence type="ECO:0000256" key="1">
    <source>
        <dbReference type="SAM" id="MobiDB-lite"/>
    </source>
</evidence>
<proteinExistence type="predicted"/>
<protein>
    <submittedName>
        <fullName evidence="2">Uncharacterized protein</fullName>
    </submittedName>
</protein>
<gene>
    <name evidence="2" type="ORF">SAMN04488542_103207</name>
</gene>
<organism evidence="2 3">
    <name type="scientific">Fontibacillus panacisegetis</name>
    <dbReference type="NCBI Taxonomy" id="670482"/>
    <lineage>
        <taxon>Bacteria</taxon>
        <taxon>Bacillati</taxon>
        <taxon>Bacillota</taxon>
        <taxon>Bacilli</taxon>
        <taxon>Bacillales</taxon>
        <taxon>Paenibacillaceae</taxon>
        <taxon>Fontibacillus</taxon>
    </lineage>
</organism>
<accession>A0A1G7GV95</accession>
<feature type="region of interest" description="Disordered" evidence="1">
    <location>
        <begin position="1"/>
        <end position="35"/>
    </location>
</feature>
<evidence type="ECO:0000313" key="2">
    <source>
        <dbReference type="EMBL" id="SDE91859.1"/>
    </source>
</evidence>
<name>A0A1G7GV95_9BACL</name>
<dbReference type="EMBL" id="FNBG01000003">
    <property type="protein sequence ID" value="SDE91859.1"/>
    <property type="molecule type" value="Genomic_DNA"/>
</dbReference>
<dbReference type="Proteomes" id="UP000198972">
    <property type="component" value="Unassembled WGS sequence"/>
</dbReference>
<dbReference type="RefSeq" id="WP_425432111.1">
    <property type="nucleotide sequence ID" value="NZ_FNBG01000003.1"/>
</dbReference>